<protein>
    <submittedName>
        <fullName evidence="1">Uncharacterized protein</fullName>
    </submittedName>
</protein>
<evidence type="ECO:0000313" key="1">
    <source>
        <dbReference type="EMBL" id="CAZ96650.1"/>
    </source>
</evidence>
<dbReference type="AlphaFoldDB" id="G0L613"/>
<dbReference type="HOGENOM" id="CLU_2866933_0_0_10"/>
<gene>
    <name evidence="1" type="ordered locus">zobellia_2500</name>
</gene>
<proteinExistence type="predicted"/>
<sequence length="64" mass="7484">MDNKNTFISPGETYPHSLKFTKANYIKSTTKHLCWLLRFSIQQKTESYQHLLLLPLSNTSIAHF</sequence>
<accession>G0L613</accession>
<reference evidence="1 2" key="2">
    <citation type="journal article" date="2012" name="Environ. Microbiol.">
        <title>Characterization of the first alginolytic operons in a marine bacterium: from their emergence in marine Flavobacteriia to their independent transfers to marine Proteobacteria and human gut Bacteroides.</title>
        <authorList>
            <person name="Thomas F."/>
            <person name="Barbeyron T."/>
            <person name="Tonon T."/>
            <person name="Genicot S."/>
            <person name="Czjzek M."/>
            <person name="Michel G."/>
        </authorList>
    </citation>
    <scope>NUCLEOTIDE SEQUENCE [LARGE SCALE GENOMIC DNA]</scope>
    <source>
        <strain evidence="2">DSM 12802 / CCUG 47099 / CIP 106680 / NCIMB 13871 / Dsij</strain>
    </source>
</reference>
<dbReference type="EMBL" id="FP476056">
    <property type="protein sequence ID" value="CAZ96650.1"/>
    <property type="molecule type" value="Genomic_DNA"/>
</dbReference>
<evidence type="ECO:0000313" key="2">
    <source>
        <dbReference type="Proteomes" id="UP000008898"/>
    </source>
</evidence>
<dbReference type="KEGG" id="zga:ZOBELLIA_2500"/>
<reference evidence="2" key="1">
    <citation type="submission" date="2009-07" db="EMBL/GenBank/DDBJ databases">
        <title>Complete genome sequence of Zobellia galactanivorans Dsij.</title>
        <authorList>
            <consortium name="Genoscope - CEA"/>
        </authorList>
    </citation>
    <scope>NUCLEOTIDE SEQUENCE [LARGE SCALE GENOMIC DNA]</scope>
    <source>
        <strain evidence="2">DSM 12802 / CCUG 47099 / CIP 106680 / NCIMB 13871 / Dsij</strain>
    </source>
</reference>
<organism evidence="1 2">
    <name type="scientific">Zobellia galactanivorans (strain DSM 12802 / CCUG 47099 / CIP 106680 / NCIMB 13871 / Dsij)</name>
    <dbReference type="NCBI Taxonomy" id="63186"/>
    <lineage>
        <taxon>Bacteria</taxon>
        <taxon>Pseudomonadati</taxon>
        <taxon>Bacteroidota</taxon>
        <taxon>Flavobacteriia</taxon>
        <taxon>Flavobacteriales</taxon>
        <taxon>Flavobacteriaceae</taxon>
        <taxon>Zobellia</taxon>
    </lineage>
</organism>
<dbReference type="Proteomes" id="UP000008898">
    <property type="component" value="Chromosome"/>
</dbReference>
<name>G0L613_ZOBGA</name>
<keyword evidence="2" id="KW-1185">Reference proteome</keyword>